<evidence type="ECO:0000313" key="2">
    <source>
        <dbReference type="EMBL" id="CEM31545.1"/>
    </source>
</evidence>
<organism evidence="2">
    <name type="scientific">Chromera velia CCMP2878</name>
    <dbReference type="NCBI Taxonomy" id="1169474"/>
    <lineage>
        <taxon>Eukaryota</taxon>
        <taxon>Sar</taxon>
        <taxon>Alveolata</taxon>
        <taxon>Colpodellida</taxon>
        <taxon>Chromeraceae</taxon>
        <taxon>Chromera</taxon>
    </lineage>
</organism>
<dbReference type="AlphaFoldDB" id="A0A0G4GMW8"/>
<reference evidence="2" key="1">
    <citation type="submission" date="2014-11" db="EMBL/GenBank/DDBJ databases">
        <authorList>
            <person name="Otto D Thomas"/>
            <person name="Naeem Raeece"/>
        </authorList>
    </citation>
    <scope>NUCLEOTIDE SEQUENCE</scope>
</reference>
<protein>
    <submittedName>
        <fullName evidence="2">Uncharacterized protein</fullName>
    </submittedName>
</protein>
<gene>
    <name evidence="2" type="ORF">Cvel_4931</name>
</gene>
<name>A0A0G4GMW8_9ALVE</name>
<accession>A0A0G4GMW8</accession>
<dbReference type="PhylomeDB" id="A0A0G4GMW8"/>
<evidence type="ECO:0000256" key="1">
    <source>
        <dbReference type="SAM" id="MobiDB-lite"/>
    </source>
</evidence>
<dbReference type="EMBL" id="CDMZ01001369">
    <property type="protein sequence ID" value="CEM31545.1"/>
    <property type="molecule type" value="Genomic_DNA"/>
</dbReference>
<feature type="region of interest" description="Disordered" evidence="1">
    <location>
        <begin position="144"/>
        <end position="169"/>
    </location>
</feature>
<proteinExistence type="predicted"/>
<sequence>MEILCCRRLLRSSLFNRYGAVRQYECEIMRKKSFLPVCTKWAEVLVEAHPTTWRGRVDALRLPEAVVQSKEWQAAADEDVEVAWLLERLRLPPEEDCVPQPIFPSILRSRTPQWPYDPLELQRMTDFYGSLKWPFISKSIPIKRRGDFEGDDPDQAISTKGPTKPDPRG</sequence>
<dbReference type="VEuPathDB" id="CryptoDB:Cvel_4931"/>